<gene>
    <name evidence="3" type="ORF">A9Z60_06420</name>
</gene>
<keyword evidence="2" id="KW-0812">Transmembrane</keyword>
<feature type="compositionally biased region" description="Polar residues" evidence="1">
    <location>
        <begin position="360"/>
        <end position="370"/>
    </location>
</feature>
<feature type="transmembrane region" description="Helical" evidence="2">
    <location>
        <begin position="43"/>
        <end position="63"/>
    </location>
</feature>
<feature type="compositionally biased region" description="Basic and acidic residues" evidence="1">
    <location>
        <begin position="237"/>
        <end position="265"/>
    </location>
</feature>
<reference evidence="3 4" key="1">
    <citation type="submission" date="2016-06" db="EMBL/GenBank/DDBJ databases">
        <title>Draft genome of Moraxella nonliquefaciens CCUG 60284.</title>
        <authorList>
            <person name="Salva-Serra F."/>
            <person name="Engstrom-Jakobsson H."/>
            <person name="Thorell K."/>
            <person name="Gonzales-Siles L."/>
            <person name="Karlsson R."/>
            <person name="Boulund F."/>
            <person name="Engstrand L."/>
            <person name="Kristiansson E."/>
            <person name="Moore E."/>
        </authorList>
    </citation>
    <scope>NUCLEOTIDE SEQUENCE [LARGE SCALE GENOMIC DNA]</scope>
    <source>
        <strain evidence="3 4">CCUG 60284</strain>
    </source>
</reference>
<proteinExistence type="predicted"/>
<dbReference type="GO" id="GO:0042834">
    <property type="term" value="F:peptidoglycan binding"/>
    <property type="evidence" value="ECO:0007669"/>
    <property type="project" value="InterPro"/>
</dbReference>
<organism evidence="3 4">
    <name type="scientific">Moraxella nonliquefaciens</name>
    <dbReference type="NCBI Taxonomy" id="478"/>
    <lineage>
        <taxon>Bacteria</taxon>
        <taxon>Pseudomonadati</taxon>
        <taxon>Pseudomonadota</taxon>
        <taxon>Gammaproteobacteria</taxon>
        <taxon>Moraxellales</taxon>
        <taxon>Moraxellaceae</taxon>
        <taxon>Moraxella</taxon>
    </lineage>
</organism>
<dbReference type="Proteomes" id="UP000092671">
    <property type="component" value="Unassembled WGS sequence"/>
</dbReference>
<comment type="caution">
    <text evidence="3">The sequence shown here is derived from an EMBL/GenBank/DDBJ whole genome shotgun (WGS) entry which is preliminary data.</text>
</comment>
<feature type="compositionally biased region" description="Low complexity" evidence="1">
    <location>
        <begin position="332"/>
        <end position="345"/>
    </location>
</feature>
<keyword evidence="2" id="KW-1133">Transmembrane helix</keyword>
<keyword evidence="2" id="KW-0472">Membrane</keyword>
<dbReference type="InterPro" id="IPR036680">
    <property type="entry name" value="SPOR-like_sf"/>
</dbReference>
<dbReference type="EMBL" id="LZDN01000003">
    <property type="protein sequence ID" value="OBX51898.1"/>
    <property type="molecule type" value="Genomic_DNA"/>
</dbReference>
<feature type="region of interest" description="Disordered" evidence="1">
    <location>
        <begin position="234"/>
        <end position="370"/>
    </location>
</feature>
<accession>A0A1B8PLQ1</accession>
<sequence length="370" mass="42538">MALLINFRRQGLLCDKNSTCPHKKGNTMTQSMAMIHKKSKKQALIWLVMAGIMLILWFFMSLFDDTPVTTKERKKTQVVAEDFALPLTIDHLNELAREVPPIDFTTVVQDLRNYPAEFKDKKFFENNKKRWTVQVMDVAQNEIITEYLKRRNDREKFAYFRYYNTNNEQRYILTYGIMGSTQEALGTIKTIDFELPKSIMPMPEQMSRYVSMIDNYERPEMLVNVSKEAPRLVKLQPTEKEIPAQAPKEEMSQKIHEPKTVKEEQVADFDEEVKPNEQSNTKPSAKPSARPNTKPSARPNEQPNEQLNRLNANEQLKMPPTITPKEMPKQPKPQQTQPKSKPSAQGVNIADLTPAPPISGMNTSVIPGDE</sequence>
<dbReference type="AlphaFoldDB" id="A0A1B8PLQ1"/>
<evidence type="ECO:0000256" key="1">
    <source>
        <dbReference type="SAM" id="MobiDB-lite"/>
    </source>
</evidence>
<evidence type="ECO:0000313" key="3">
    <source>
        <dbReference type="EMBL" id="OBX51898.1"/>
    </source>
</evidence>
<feature type="compositionally biased region" description="Polar residues" evidence="1">
    <location>
        <begin position="290"/>
        <end position="314"/>
    </location>
</feature>
<evidence type="ECO:0000313" key="4">
    <source>
        <dbReference type="Proteomes" id="UP000092671"/>
    </source>
</evidence>
<dbReference type="Gene3D" id="3.30.70.1070">
    <property type="entry name" value="Sporulation related repeat"/>
    <property type="match status" value="1"/>
</dbReference>
<protein>
    <submittedName>
        <fullName evidence="3">Uncharacterized protein</fullName>
    </submittedName>
</protein>
<evidence type="ECO:0000256" key="2">
    <source>
        <dbReference type="SAM" id="Phobius"/>
    </source>
</evidence>
<name>A0A1B8PLQ1_MORNO</name>